<evidence type="ECO:0000313" key="1">
    <source>
        <dbReference type="EMBL" id="AKF13498.1"/>
    </source>
</evidence>
<dbReference type="GeneID" id="26638970"/>
<dbReference type="Proteomes" id="UP000202958">
    <property type="component" value="Segment"/>
</dbReference>
<proteinExistence type="predicted"/>
<dbReference type="RefSeq" id="YP_009212475.1">
    <property type="nucleotide sequence ID" value="NC_028945.1"/>
</dbReference>
<keyword evidence="2" id="KW-1185">Reference proteome</keyword>
<name>A0A0F6SJ32_9CAUD</name>
<gene>
    <name evidence="1" type="ORF">PHIN3_235</name>
</gene>
<dbReference type="InterPro" id="IPR029052">
    <property type="entry name" value="Metallo-depent_PP-like"/>
</dbReference>
<dbReference type="Gene3D" id="3.60.21.10">
    <property type="match status" value="1"/>
</dbReference>
<dbReference type="EMBL" id="KR052482">
    <property type="protein sequence ID" value="AKF13498.1"/>
    <property type="molecule type" value="Genomic_DNA"/>
</dbReference>
<accession>A0A0F6SJ32</accession>
<dbReference type="KEGG" id="vg:26638970"/>
<organism evidence="1 2">
    <name type="scientific">Sinorhizobium phage phiN3</name>
    <dbReference type="NCBI Taxonomy" id="1647405"/>
    <lineage>
        <taxon>Viruses</taxon>
        <taxon>Duplodnaviria</taxon>
        <taxon>Heunggongvirae</taxon>
        <taxon>Uroviricota</taxon>
        <taxon>Caudoviricetes</taxon>
        <taxon>Emdodecavirus</taxon>
        <taxon>Emdodecavirus N3</taxon>
    </lineage>
</organism>
<sequence length="201" mass="23410">MTKVRLIGDLHGDMNAYLNIISDCDRSIQVGDFGIGFIRSLPVVDPNKHEFIRGNHDDPSACKRQAAYIPDGTIRNDVMFVGGAYSIDWAYRTPGLSWWDDEECSPEQLESFIEKYIEAKPRVMVTHETPDCIADVMCSDMKWKKFPVPSRTRDAFQVMWEHHQPEYWFFGHWHLPWQRTIGDTTFMCIDVNDYVDIDLDI</sequence>
<protein>
    <submittedName>
        <fullName evidence="1">Metallophosphoesterase</fullName>
    </submittedName>
</protein>
<evidence type="ECO:0000313" key="2">
    <source>
        <dbReference type="Proteomes" id="UP000202958"/>
    </source>
</evidence>
<reference evidence="1 2" key="1">
    <citation type="submission" date="2015-04" db="EMBL/GenBank/DDBJ databases">
        <authorList>
            <person name="Hodson T.S."/>
            <person name="Hyde J.R."/>
            <person name="Schouten J.T."/>
            <person name="Crockett J.T."/>
            <person name="Smith T.A."/>
            <person name="Merrill B.D."/>
            <person name="Crook M.B."/>
            <person name="Griffitts J.S."/>
            <person name="Burnett S.H."/>
            <person name="Grose J.H."/>
            <person name="Breakwell D.P."/>
        </authorList>
    </citation>
    <scope>NUCLEOTIDE SEQUENCE [LARGE SCALE GENOMIC DNA]</scope>
</reference>
<dbReference type="OrthoDB" id="5519at10239"/>
<dbReference type="SUPFAM" id="SSF56300">
    <property type="entry name" value="Metallo-dependent phosphatases"/>
    <property type="match status" value="1"/>
</dbReference>